<dbReference type="InterPro" id="IPR007321">
    <property type="entry name" value="Transposase_28"/>
</dbReference>
<evidence type="ECO:0000313" key="4">
    <source>
        <dbReference type="Proteomes" id="UP000215914"/>
    </source>
</evidence>
<keyword evidence="4" id="KW-1185">Reference proteome</keyword>
<protein>
    <recommendedName>
        <fullName evidence="2">Transposase (putative) gypsy type domain-containing protein</fullName>
    </recommendedName>
</protein>
<dbReference type="AlphaFoldDB" id="A0A9K3IHN6"/>
<feature type="region of interest" description="Disordered" evidence="1">
    <location>
        <begin position="322"/>
        <end position="349"/>
    </location>
</feature>
<reference evidence="3" key="2">
    <citation type="submission" date="2020-06" db="EMBL/GenBank/DDBJ databases">
        <title>Helianthus annuus Genome sequencing and assembly Release 2.</title>
        <authorList>
            <person name="Gouzy J."/>
            <person name="Langlade N."/>
            <person name="Munos S."/>
        </authorList>
    </citation>
    <scope>NUCLEOTIDE SEQUENCE</scope>
    <source>
        <tissue evidence="3">Leaves</tissue>
    </source>
</reference>
<feature type="domain" description="Transposase (putative) gypsy type" evidence="2">
    <location>
        <begin position="73"/>
        <end position="134"/>
    </location>
</feature>
<evidence type="ECO:0000256" key="1">
    <source>
        <dbReference type="SAM" id="MobiDB-lite"/>
    </source>
</evidence>
<sequence length="375" mass="42216">MSTGANPTTKKRKYRPRNPPGPDRAEINWKEEEFQNLVRDMGFRSEWGARFPTPNSTALDAPPGYMALYASFFWEGNFRLPMMKFTSEVLTNYGLHISQINALGLPRITHFEFICRANRIEPTIEKFNVFYFVSYTGGFYSFNSRTSGVSPCSTNPPKSLHDWKQKFFYILRGVVPIDIHYRDESEEVPRVNVSVDFTEQEWYKVLTRKVTSTAQLEERALVATGMSMLWAPRNPRGFPVYGYQGKAGYNLMNVFDSKAGGAMVVAILPEGRPLWLDQIRDNFLHPTSESMATYANAILGEDGGDDLDDAISPTREEVIVLSSEGSDGSHEGLIPRSTRAGPPQGSVREPMAANVETLAVDPQDDTAEQLETRKK</sequence>
<name>A0A9K3IHN6_HELAN</name>
<dbReference type="PANTHER" id="PTHR31099:SF49">
    <property type="entry name" value="MYOSIN HEAVY CHAIN-LIKE PROTEIN"/>
    <property type="match status" value="1"/>
</dbReference>
<feature type="region of interest" description="Disordered" evidence="1">
    <location>
        <begin position="1"/>
        <end position="25"/>
    </location>
</feature>
<reference evidence="3" key="1">
    <citation type="journal article" date="2017" name="Nature">
        <title>The sunflower genome provides insights into oil metabolism, flowering and Asterid evolution.</title>
        <authorList>
            <person name="Badouin H."/>
            <person name="Gouzy J."/>
            <person name="Grassa C.J."/>
            <person name="Murat F."/>
            <person name="Staton S.E."/>
            <person name="Cottret L."/>
            <person name="Lelandais-Briere C."/>
            <person name="Owens G.L."/>
            <person name="Carrere S."/>
            <person name="Mayjonade B."/>
            <person name="Legrand L."/>
            <person name="Gill N."/>
            <person name="Kane N.C."/>
            <person name="Bowers J.E."/>
            <person name="Hubner S."/>
            <person name="Bellec A."/>
            <person name="Berard A."/>
            <person name="Berges H."/>
            <person name="Blanchet N."/>
            <person name="Boniface M.C."/>
            <person name="Brunel D."/>
            <person name="Catrice O."/>
            <person name="Chaidir N."/>
            <person name="Claudel C."/>
            <person name="Donnadieu C."/>
            <person name="Faraut T."/>
            <person name="Fievet G."/>
            <person name="Helmstetter N."/>
            <person name="King M."/>
            <person name="Knapp S.J."/>
            <person name="Lai Z."/>
            <person name="Le Paslier M.C."/>
            <person name="Lippi Y."/>
            <person name="Lorenzon L."/>
            <person name="Mandel J.R."/>
            <person name="Marage G."/>
            <person name="Marchand G."/>
            <person name="Marquand E."/>
            <person name="Bret-Mestries E."/>
            <person name="Morien E."/>
            <person name="Nambeesan S."/>
            <person name="Nguyen T."/>
            <person name="Pegot-Espagnet P."/>
            <person name="Pouilly N."/>
            <person name="Raftis F."/>
            <person name="Sallet E."/>
            <person name="Schiex T."/>
            <person name="Thomas J."/>
            <person name="Vandecasteele C."/>
            <person name="Vares D."/>
            <person name="Vear F."/>
            <person name="Vautrin S."/>
            <person name="Crespi M."/>
            <person name="Mangin B."/>
            <person name="Burke J.M."/>
            <person name="Salse J."/>
            <person name="Munos S."/>
            <person name="Vincourt P."/>
            <person name="Rieseberg L.H."/>
            <person name="Langlade N.B."/>
        </authorList>
    </citation>
    <scope>NUCLEOTIDE SEQUENCE</scope>
    <source>
        <tissue evidence="3">Leaves</tissue>
    </source>
</reference>
<dbReference type="EMBL" id="MNCJ02000323">
    <property type="protein sequence ID" value="KAF5796529.1"/>
    <property type="molecule type" value="Genomic_DNA"/>
</dbReference>
<gene>
    <name evidence="3" type="ORF">HanXRQr2_Chr08g0352591</name>
</gene>
<accession>A0A9K3IHN6</accession>
<comment type="caution">
    <text evidence="3">The sequence shown here is derived from an EMBL/GenBank/DDBJ whole genome shotgun (WGS) entry which is preliminary data.</text>
</comment>
<dbReference type="PANTHER" id="PTHR31099">
    <property type="entry name" value="OS06G0165300 PROTEIN"/>
    <property type="match status" value="1"/>
</dbReference>
<organism evidence="3 4">
    <name type="scientific">Helianthus annuus</name>
    <name type="common">Common sunflower</name>
    <dbReference type="NCBI Taxonomy" id="4232"/>
    <lineage>
        <taxon>Eukaryota</taxon>
        <taxon>Viridiplantae</taxon>
        <taxon>Streptophyta</taxon>
        <taxon>Embryophyta</taxon>
        <taxon>Tracheophyta</taxon>
        <taxon>Spermatophyta</taxon>
        <taxon>Magnoliopsida</taxon>
        <taxon>eudicotyledons</taxon>
        <taxon>Gunneridae</taxon>
        <taxon>Pentapetalae</taxon>
        <taxon>asterids</taxon>
        <taxon>campanulids</taxon>
        <taxon>Asterales</taxon>
        <taxon>Asteraceae</taxon>
        <taxon>Asteroideae</taxon>
        <taxon>Heliantheae alliance</taxon>
        <taxon>Heliantheae</taxon>
        <taxon>Helianthus</taxon>
    </lineage>
</organism>
<dbReference type="Gramene" id="mRNA:HanXRQr2_Chr08g0352591">
    <property type="protein sequence ID" value="mRNA:HanXRQr2_Chr08g0352591"/>
    <property type="gene ID" value="HanXRQr2_Chr08g0352591"/>
</dbReference>
<dbReference type="Proteomes" id="UP000215914">
    <property type="component" value="Unassembled WGS sequence"/>
</dbReference>
<evidence type="ECO:0000259" key="2">
    <source>
        <dbReference type="Pfam" id="PF04195"/>
    </source>
</evidence>
<evidence type="ECO:0000313" key="3">
    <source>
        <dbReference type="EMBL" id="KAF5796529.1"/>
    </source>
</evidence>
<dbReference type="Pfam" id="PF04195">
    <property type="entry name" value="Transposase_28"/>
    <property type="match status" value="1"/>
</dbReference>
<proteinExistence type="predicted"/>